<evidence type="ECO:0000256" key="1">
    <source>
        <dbReference type="ARBA" id="ARBA00022801"/>
    </source>
</evidence>
<evidence type="ECO:0000313" key="4">
    <source>
        <dbReference type="EMBL" id="MBP2034462.1"/>
    </source>
</evidence>
<evidence type="ECO:0000259" key="3">
    <source>
        <dbReference type="PROSITE" id="PS50921"/>
    </source>
</evidence>
<gene>
    <name evidence="4" type="ORF">J2Z77_000246</name>
</gene>
<keyword evidence="5" id="KW-1185">Reference proteome</keyword>
<dbReference type="PANTHER" id="PTHR43156:SF2">
    <property type="entry name" value="STAGE II SPORULATION PROTEIN E"/>
    <property type="match status" value="1"/>
</dbReference>
<dbReference type="InterPro" id="IPR036388">
    <property type="entry name" value="WH-like_DNA-bd_sf"/>
</dbReference>
<dbReference type="Gene3D" id="1.10.10.10">
    <property type="entry name" value="Winged helix-like DNA-binding domain superfamily/Winged helix DNA-binding domain"/>
    <property type="match status" value="1"/>
</dbReference>
<feature type="region of interest" description="Disordered" evidence="2">
    <location>
        <begin position="87"/>
        <end position="141"/>
    </location>
</feature>
<dbReference type="InterPro" id="IPR001932">
    <property type="entry name" value="PPM-type_phosphatase-like_dom"/>
</dbReference>
<proteinExistence type="predicted"/>
<evidence type="ECO:0000313" key="5">
    <source>
        <dbReference type="Proteomes" id="UP001519310"/>
    </source>
</evidence>
<organism evidence="4 5">
    <name type="scientific">Streptomyces avidinii</name>
    <dbReference type="NCBI Taxonomy" id="1895"/>
    <lineage>
        <taxon>Bacteria</taxon>
        <taxon>Bacillati</taxon>
        <taxon>Actinomycetota</taxon>
        <taxon>Actinomycetes</taxon>
        <taxon>Kitasatosporales</taxon>
        <taxon>Streptomycetaceae</taxon>
        <taxon>Streptomyces</taxon>
    </lineage>
</organism>
<protein>
    <submittedName>
        <fullName evidence="4">Serine phosphatase RsbU (Regulator of sigma subunit)</fullName>
    </submittedName>
</protein>
<comment type="caution">
    <text evidence="4">The sequence shown here is derived from an EMBL/GenBank/DDBJ whole genome shotgun (WGS) entry which is preliminary data.</text>
</comment>
<dbReference type="SUPFAM" id="SSF52172">
    <property type="entry name" value="CheY-like"/>
    <property type="match status" value="1"/>
</dbReference>
<feature type="domain" description="ANTAR" evidence="3">
    <location>
        <begin position="24"/>
        <end position="85"/>
    </location>
</feature>
<dbReference type="SUPFAM" id="SSF55785">
    <property type="entry name" value="PYP-like sensor domain (PAS domain)"/>
    <property type="match status" value="1"/>
</dbReference>
<dbReference type="Pfam" id="PF08447">
    <property type="entry name" value="PAS_3"/>
    <property type="match status" value="1"/>
</dbReference>
<dbReference type="InterPro" id="IPR035965">
    <property type="entry name" value="PAS-like_dom_sf"/>
</dbReference>
<dbReference type="SUPFAM" id="SSF55781">
    <property type="entry name" value="GAF domain-like"/>
    <property type="match status" value="1"/>
</dbReference>
<dbReference type="Proteomes" id="UP001519310">
    <property type="component" value="Unassembled WGS sequence"/>
</dbReference>
<reference evidence="4 5" key="1">
    <citation type="submission" date="2021-03" db="EMBL/GenBank/DDBJ databases">
        <title>Genomic Encyclopedia of Type Strains, Phase IV (KMG-IV): sequencing the most valuable type-strain genomes for metagenomic binning, comparative biology and taxonomic classification.</title>
        <authorList>
            <person name="Goeker M."/>
        </authorList>
    </citation>
    <scope>NUCLEOTIDE SEQUENCE [LARGE SCALE GENOMIC DNA]</scope>
    <source>
        <strain evidence="4 5">DSM 40526</strain>
    </source>
</reference>
<feature type="compositionally biased region" description="Low complexity" evidence="2">
    <location>
        <begin position="100"/>
        <end position="114"/>
    </location>
</feature>
<accession>A0ABS4KWQ4</accession>
<dbReference type="SMART" id="SM01012">
    <property type="entry name" value="ANTAR"/>
    <property type="match status" value="1"/>
</dbReference>
<keyword evidence="1" id="KW-0378">Hydrolase</keyword>
<dbReference type="InterPro" id="IPR013655">
    <property type="entry name" value="PAS_fold_3"/>
</dbReference>
<dbReference type="EMBL" id="JAGGLQ010000001">
    <property type="protein sequence ID" value="MBP2034462.1"/>
    <property type="molecule type" value="Genomic_DNA"/>
</dbReference>
<dbReference type="Gene3D" id="3.30.450.20">
    <property type="entry name" value="PAS domain"/>
    <property type="match status" value="1"/>
</dbReference>
<dbReference type="PROSITE" id="PS50921">
    <property type="entry name" value="ANTAR"/>
    <property type="match status" value="1"/>
</dbReference>
<dbReference type="Pfam" id="PF03861">
    <property type="entry name" value="ANTAR"/>
    <property type="match status" value="1"/>
</dbReference>
<dbReference type="InterPro" id="IPR005561">
    <property type="entry name" value="ANTAR"/>
</dbReference>
<dbReference type="PANTHER" id="PTHR43156">
    <property type="entry name" value="STAGE II SPORULATION PROTEIN E-RELATED"/>
    <property type="match status" value="1"/>
</dbReference>
<dbReference type="SMART" id="SM00331">
    <property type="entry name" value="PP2C_SIG"/>
    <property type="match status" value="1"/>
</dbReference>
<dbReference type="Gene3D" id="3.60.40.10">
    <property type="entry name" value="PPM-type phosphatase domain"/>
    <property type="match status" value="1"/>
</dbReference>
<dbReference type="SUPFAM" id="SSF81606">
    <property type="entry name" value="PP2C-like"/>
    <property type="match status" value="1"/>
</dbReference>
<name>A0ABS4KWQ4_STRAV</name>
<dbReference type="InterPro" id="IPR036457">
    <property type="entry name" value="PPM-type-like_dom_sf"/>
</dbReference>
<dbReference type="InterPro" id="IPR011006">
    <property type="entry name" value="CheY-like_superfamily"/>
</dbReference>
<dbReference type="RefSeq" id="WP_229920116.1">
    <property type="nucleotide sequence ID" value="NZ_BMVL01000002.1"/>
</dbReference>
<sequence>MQTDSAASSDEGASPEVLALAKVVARLRAEVADLESLGSITAVLERAKGVLMAREGLSADAAYEALVERAGHRGETLMEECWITLGGIRSRPSRPPGPSRPSGSSGPSGSSRPSHSTAAVPKKPAPVTTGRGAAPDGGRSVFDSDRYLTAGHGDKDARALLADLAVSLADARTTGDAAEVLHEALRRPVAVDGVMIYSLGGAGRLKLIGHSGIDGVLAAQWQDIPPLAGVAALEAITSGEPRWLEDPAQDTVKYQLIGPPERWPTRAWLPVPGEEGVTSAIGFFRKLRTPFGDGERALLQQAVRLCGGSLRVFECLTASPTDPEVAAVQKIFDTVSGAAILLAPVRAPHGEVEDFRIEAAAPDSVDVAGRRGKELVGRRVLETYPTVAGTPLWQGYLDALEIGDTYDGEPFPYREVIAGVPETSVFSVRAARLGGRLIVSWVRHDTAAREIRRLTTMQRLGNLGWADWNLATDTIDWSDQVYAIFDRAPGLGPLRLEELPQQLVPEDLPKLAGAVQRLLGEGTPIDRTFRIHTAAGVRHLRIVAEAEADAYGAPVEVHGFFQDLTPQRDTELALQEVERAVLVQRGVLQAERAIAARLQHALLPIPEQSIELVGLCVDIAYVPSDTGVNVGGDWYSAIELPDKSALFVVGDVAGHGLDAVGAMAQLRFTAKGMIITGSALPDAMRRLNTLLLHTAADQTATTATMIMARYRPAERRLAWVRAGHLPPLLIRGGEAHFLPLPEGNLLGASFDSVYVEETLQLEPGDHLLLYTDGLIEVPGETVDRGLARLADAAARAMGGGFTEPLAQLLASLHPAGRDDVCVLDINLPSDAE</sequence>
<dbReference type="Pfam" id="PF07228">
    <property type="entry name" value="SpoIIE"/>
    <property type="match status" value="1"/>
</dbReference>
<dbReference type="InterPro" id="IPR052016">
    <property type="entry name" value="Bact_Sigma-Reg"/>
</dbReference>
<evidence type="ECO:0000256" key="2">
    <source>
        <dbReference type="SAM" id="MobiDB-lite"/>
    </source>
</evidence>